<keyword evidence="1" id="KW-0472">Membrane</keyword>
<dbReference type="Proteomes" id="UP000222542">
    <property type="component" value="Unassembled WGS sequence"/>
</dbReference>
<reference evidence="3 4" key="1">
    <citation type="journal article" date="2014" name="Nat. Genet.">
        <title>Genome sequence of the hot pepper provides insights into the evolution of pungency in Capsicum species.</title>
        <authorList>
            <person name="Kim S."/>
            <person name="Park M."/>
            <person name="Yeom S.I."/>
            <person name="Kim Y.M."/>
            <person name="Lee J.M."/>
            <person name="Lee H.A."/>
            <person name="Seo E."/>
            <person name="Choi J."/>
            <person name="Cheong K."/>
            <person name="Kim K.T."/>
            <person name="Jung K."/>
            <person name="Lee G.W."/>
            <person name="Oh S.K."/>
            <person name="Bae C."/>
            <person name="Kim S.B."/>
            <person name="Lee H.Y."/>
            <person name="Kim S.Y."/>
            <person name="Kim M.S."/>
            <person name="Kang B.C."/>
            <person name="Jo Y.D."/>
            <person name="Yang H.B."/>
            <person name="Jeong H.J."/>
            <person name="Kang W.H."/>
            <person name="Kwon J.K."/>
            <person name="Shin C."/>
            <person name="Lim J.Y."/>
            <person name="Park J.H."/>
            <person name="Huh J.H."/>
            <person name="Kim J.S."/>
            <person name="Kim B.D."/>
            <person name="Cohen O."/>
            <person name="Paran I."/>
            <person name="Suh M.C."/>
            <person name="Lee S.B."/>
            <person name="Kim Y.K."/>
            <person name="Shin Y."/>
            <person name="Noh S.J."/>
            <person name="Park J."/>
            <person name="Seo Y.S."/>
            <person name="Kwon S.Y."/>
            <person name="Kim H.A."/>
            <person name="Park J.M."/>
            <person name="Kim H.J."/>
            <person name="Choi S.B."/>
            <person name="Bosland P.W."/>
            <person name="Reeves G."/>
            <person name="Jo S.H."/>
            <person name="Lee B.W."/>
            <person name="Cho H.T."/>
            <person name="Choi H.S."/>
            <person name="Lee M.S."/>
            <person name="Yu Y."/>
            <person name="Do Choi Y."/>
            <person name="Park B.S."/>
            <person name="van Deynze A."/>
            <person name="Ashrafi H."/>
            <person name="Hill T."/>
            <person name="Kim W.T."/>
            <person name="Pai H.S."/>
            <person name="Ahn H.K."/>
            <person name="Yeam I."/>
            <person name="Giovannoni J.J."/>
            <person name="Rose J.K."/>
            <person name="Sorensen I."/>
            <person name="Lee S.J."/>
            <person name="Kim R.W."/>
            <person name="Choi I.Y."/>
            <person name="Choi B.S."/>
            <person name="Lim J.S."/>
            <person name="Lee Y.H."/>
            <person name="Choi D."/>
        </authorList>
    </citation>
    <scope>NUCLEOTIDE SEQUENCE [LARGE SCALE GENOMIC DNA]</scope>
    <source>
        <strain evidence="4">cv. CM334</strain>
    </source>
</reference>
<feature type="domain" description="60S ribosomal export protein NMD3 OB-fold" evidence="2">
    <location>
        <begin position="9"/>
        <end position="69"/>
    </location>
</feature>
<dbReference type="GO" id="GO:0005634">
    <property type="term" value="C:nucleus"/>
    <property type="evidence" value="ECO:0000318"/>
    <property type="project" value="GO_Central"/>
</dbReference>
<keyword evidence="1" id="KW-1133">Transmembrane helix</keyword>
<organism evidence="3 4">
    <name type="scientific">Capsicum annuum</name>
    <name type="common">Capsicum pepper</name>
    <dbReference type="NCBI Taxonomy" id="4072"/>
    <lineage>
        <taxon>Eukaryota</taxon>
        <taxon>Viridiplantae</taxon>
        <taxon>Streptophyta</taxon>
        <taxon>Embryophyta</taxon>
        <taxon>Tracheophyta</taxon>
        <taxon>Spermatophyta</taxon>
        <taxon>Magnoliopsida</taxon>
        <taxon>eudicotyledons</taxon>
        <taxon>Gunneridae</taxon>
        <taxon>Pentapetalae</taxon>
        <taxon>asterids</taxon>
        <taxon>lamiids</taxon>
        <taxon>Solanales</taxon>
        <taxon>Solanaceae</taxon>
        <taxon>Solanoideae</taxon>
        <taxon>Capsiceae</taxon>
        <taxon>Capsicum</taxon>
    </lineage>
</organism>
<keyword evidence="1" id="KW-0812">Transmembrane</keyword>
<evidence type="ECO:0000313" key="4">
    <source>
        <dbReference type="Proteomes" id="UP000222542"/>
    </source>
</evidence>
<sequence>MSLLFSRHLVEHIILDIKVVPSEVNIGRSKYALADAQVACISDFGRNDIIFNVRPHLGHLLNPGIIQLGMTYILLIVMIVSWTIIKEYQPSEMASVTDGDDTSSVLLEELLADLDLKLKGLDLYAGLLTLKQINVATKNFGLDNKHEKDYNGIVQYLLNASVEVCTKSDREMESAQDKNQALKDVGVVVPTLDESFEGTIKEPFENLVSKGKTTLIKEIMPPNIPK</sequence>
<protein>
    <recommendedName>
        <fullName evidence="2">60S ribosomal export protein NMD3 OB-fold domain-containing protein</fullName>
    </recommendedName>
</protein>
<dbReference type="GO" id="GO:0000055">
    <property type="term" value="P:ribosomal large subunit export from nucleus"/>
    <property type="evidence" value="ECO:0000318"/>
    <property type="project" value="GO_Central"/>
</dbReference>
<dbReference type="InterPro" id="IPR039768">
    <property type="entry name" value="Nmd3"/>
</dbReference>
<comment type="caution">
    <text evidence="3">The sequence shown here is derived from an EMBL/GenBank/DDBJ whole genome shotgun (WGS) entry which is preliminary data.</text>
</comment>
<dbReference type="InterPro" id="IPR048898">
    <property type="entry name" value="OB_NMD3"/>
</dbReference>
<accession>A0A2G2Z104</accession>
<evidence type="ECO:0000256" key="1">
    <source>
        <dbReference type="SAM" id="Phobius"/>
    </source>
</evidence>
<feature type="transmembrane region" description="Helical" evidence="1">
    <location>
        <begin position="65"/>
        <end position="85"/>
    </location>
</feature>
<dbReference type="Gramene" id="PHT75697">
    <property type="protein sequence ID" value="PHT75697"/>
    <property type="gene ID" value="T459_19219"/>
</dbReference>
<dbReference type="STRING" id="4072.A0A2G2Z104"/>
<dbReference type="AlphaFoldDB" id="A0A2G2Z104"/>
<dbReference type="GO" id="GO:0043023">
    <property type="term" value="F:ribosomal large subunit binding"/>
    <property type="evidence" value="ECO:0000318"/>
    <property type="project" value="GO_Central"/>
</dbReference>
<dbReference type="PANTHER" id="PTHR12746">
    <property type="entry name" value="NONSENSE-MEDIATED MRNA DECAY PROTEIN 3"/>
    <property type="match status" value="1"/>
</dbReference>
<name>A0A2G2Z104_CAPAN</name>
<proteinExistence type="predicted"/>
<dbReference type="PANTHER" id="PTHR12746:SF2">
    <property type="entry name" value="60S RIBOSOMAL EXPORT PROTEIN NMD3"/>
    <property type="match status" value="1"/>
</dbReference>
<dbReference type="GO" id="GO:0005737">
    <property type="term" value="C:cytoplasm"/>
    <property type="evidence" value="ECO:0000318"/>
    <property type="project" value="GO_Central"/>
</dbReference>
<dbReference type="Pfam" id="PF21192">
    <property type="entry name" value="OB_NMD3"/>
    <property type="match status" value="1"/>
</dbReference>
<evidence type="ECO:0000313" key="3">
    <source>
        <dbReference type="EMBL" id="PHT75697.1"/>
    </source>
</evidence>
<dbReference type="EMBL" id="AYRZ02000007">
    <property type="protein sequence ID" value="PHT75697.1"/>
    <property type="molecule type" value="Genomic_DNA"/>
</dbReference>
<reference evidence="3 4" key="2">
    <citation type="journal article" date="2017" name="Genome Biol.">
        <title>New reference genome sequences of hot pepper reveal the massive evolution of plant disease-resistance genes by retroduplication.</title>
        <authorList>
            <person name="Kim S."/>
            <person name="Park J."/>
            <person name="Yeom S.I."/>
            <person name="Kim Y.M."/>
            <person name="Seo E."/>
            <person name="Kim K.T."/>
            <person name="Kim M.S."/>
            <person name="Lee J.M."/>
            <person name="Cheong K."/>
            <person name="Shin H.S."/>
            <person name="Kim S.B."/>
            <person name="Han K."/>
            <person name="Lee J."/>
            <person name="Park M."/>
            <person name="Lee H.A."/>
            <person name="Lee H.Y."/>
            <person name="Lee Y."/>
            <person name="Oh S."/>
            <person name="Lee J.H."/>
            <person name="Choi E."/>
            <person name="Choi E."/>
            <person name="Lee S.E."/>
            <person name="Jeon J."/>
            <person name="Kim H."/>
            <person name="Choi G."/>
            <person name="Song H."/>
            <person name="Lee J."/>
            <person name="Lee S.C."/>
            <person name="Kwon J.K."/>
            <person name="Lee H.Y."/>
            <person name="Koo N."/>
            <person name="Hong Y."/>
            <person name="Kim R.W."/>
            <person name="Kang W.H."/>
            <person name="Huh J.H."/>
            <person name="Kang B.C."/>
            <person name="Yang T.J."/>
            <person name="Lee Y.H."/>
            <person name="Bennetzen J.L."/>
            <person name="Choi D."/>
        </authorList>
    </citation>
    <scope>NUCLEOTIDE SEQUENCE [LARGE SCALE GENOMIC DNA]</scope>
    <source>
        <strain evidence="4">cv. CM334</strain>
    </source>
</reference>
<keyword evidence="4" id="KW-1185">Reference proteome</keyword>
<evidence type="ECO:0000259" key="2">
    <source>
        <dbReference type="Pfam" id="PF21192"/>
    </source>
</evidence>
<gene>
    <name evidence="3" type="ORF">T459_19219</name>
</gene>